<reference evidence="1 2" key="1">
    <citation type="journal article" date="2009" name="Stand. Genomic Sci.">
        <title>Complete genome sequence of Desulfomicrobium baculatum type strain (X).</title>
        <authorList>
            <person name="Copeland A."/>
            <person name="Spring S."/>
            <person name="Goker M."/>
            <person name="Schneider S."/>
            <person name="Lapidus A."/>
            <person name="Del Rio T.G."/>
            <person name="Tice H."/>
            <person name="Cheng J.F."/>
            <person name="Chen F."/>
            <person name="Nolan M."/>
            <person name="Bruce D."/>
            <person name="Goodwin L."/>
            <person name="Pitluck S."/>
            <person name="Ivanova N."/>
            <person name="Mavrommatis K."/>
            <person name="Ovchinnikova G."/>
            <person name="Pati A."/>
            <person name="Chen A."/>
            <person name="Palaniappan K."/>
            <person name="Land M."/>
            <person name="Hauser L."/>
            <person name="Chang Y.J."/>
            <person name="Jeffries C.C."/>
            <person name="Meincke L."/>
            <person name="Sims D."/>
            <person name="Brettin T."/>
            <person name="Detter J.C."/>
            <person name="Han C."/>
            <person name="Chain P."/>
            <person name="Bristow J."/>
            <person name="Eisen J.A."/>
            <person name="Markowitz V."/>
            <person name="Hugenholtz P."/>
            <person name="Kyrpides N.C."/>
            <person name="Klenk H.P."/>
            <person name="Lucas S."/>
        </authorList>
    </citation>
    <scope>NUCLEOTIDE SEQUENCE [LARGE SCALE GENOMIC DNA]</scope>
    <source>
        <strain evidence="2">DSM 4028 / VKM B-1378 / X</strain>
    </source>
</reference>
<evidence type="ECO:0000313" key="1">
    <source>
        <dbReference type="EMBL" id="ACU88853.1"/>
    </source>
</evidence>
<keyword evidence="2" id="KW-1185">Reference proteome</keyword>
<dbReference type="HOGENOM" id="CLU_027402_33_2_7"/>
<dbReference type="SUPFAM" id="SSF46689">
    <property type="entry name" value="Homeodomain-like"/>
    <property type="match status" value="1"/>
</dbReference>
<name>C7LN83_DESBD</name>
<dbReference type="RefSeq" id="WP_015772953.1">
    <property type="nucleotide sequence ID" value="NC_013173.1"/>
</dbReference>
<gene>
    <name evidence="1" type="ordered locus">Dbac_0731</name>
</gene>
<sequence>MRSHRKYDPNFKREAVRLVIEDGMGIREVERSLGITYGVLKGWVQKHRDHQDAAFVGSHAPESPEAELKRLRKENERLQRERDILKKAVAIFSTDPHRYSGS</sequence>
<organism evidence="1 2">
    <name type="scientific">Desulfomicrobium baculatum (strain DSM 4028 / VKM B-1378 / X)</name>
    <name type="common">Desulfovibrio baculatus</name>
    <dbReference type="NCBI Taxonomy" id="525897"/>
    <lineage>
        <taxon>Bacteria</taxon>
        <taxon>Pseudomonadati</taxon>
        <taxon>Thermodesulfobacteriota</taxon>
        <taxon>Desulfovibrionia</taxon>
        <taxon>Desulfovibrionales</taxon>
        <taxon>Desulfomicrobiaceae</taxon>
        <taxon>Desulfomicrobium</taxon>
    </lineage>
</organism>
<dbReference type="InterPro" id="IPR002514">
    <property type="entry name" value="Transposase_8"/>
</dbReference>
<dbReference type="PANTHER" id="PTHR33215:SF13">
    <property type="entry name" value="PROTEIN DISTAL ANTENNA"/>
    <property type="match status" value="1"/>
</dbReference>
<dbReference type="InterPro" id="IPR009057">
    <property type="entry name" value="Homeodomain-like_sf"/>
</dbReference>
<dbReference type="GO" id="GO:0006313">
    <property type="term" value="P:DNA transposition"/>
    <property type="evidence" value="ECO:0007669"/>
    <property type="project" value="InterPro"/>
</dbReference>
<dbReference type="Proteomes" id="UP000002216">
    <property type="component" value="Chromosome"/>
</dbReference>
<evidence type="ECO:0000313" key="2">
    <source>
        <dbReference type="Proteomes" id="UP000002216"/>
    </source>
</evidence>
<dbReference type="AlphaFoldDB" id="C7LN83"/>
<dbReference type="Gene3D" id="1.10.10.60">
    <property type="entry name" value="Homeodomain-like"/>
    <property type="match status" value="1"/>
</dbReference>
<dbReference type="STRING" id="525897.Dbac_0731"/>
<dbReference type="PANTHER" id="PTHR33215">
    <property type="entry name" value="PROTEIN DISTAL ANTENNA"/>
    <property type="match status" value="1"/>
</dbReference>
<accession>C7LN83</accession>
<proteinExistence type="predicted"/>
<dbReference type="GO" id="GO:0003677">
    <property type="term" value="F:DNA binding"/>
    <property type="evidence" value="ECO:0007669"/>
    <property type="project" value="InterPro"/>
</dbReference>
<dbReference type="InterPro" id="IPR051839">
    <property type="entry name" value="RD_transcriptional_regulator"/>
</dbReference>
<dbReference type="Pfam" id="PF01527">
    <property type="entry name" value="HTH_Tnp_1"/>
    <property type="match status" value="1"/>
</dbReference>
<dbReference type="EMBL" id="CP001629">
    <property type="protein sequence ID" value="ACU88853.1"/>
    <property type="molecule type" value="Genomic_DNA"/>
</dbReference>
<protein>
    <submittedName>
        <fullName evidence="1">Transposase IS3/IS911 family protein</fullName>
    </submittedName>
</protein>
<dbReference type="KEGG" id="dba:Dbac_0731"/>
<dbReference type="eggNOG" id="COG2963">
    <property type="taxonomic scope" value="Bacteria"/>
</dbReference>
<dbReference type="GO" id="GO:0004803">
    <property type="term" value="F:transposase activity"/>
    <property type="evidence" value="ECO:0007669"/>
    <property type="project" value="InterPro"/>
</dbReference>